<dbReference type="EMBL" id="CADCWE010000204">
    <property type="protein sequence ID" value="CAA9554003.1"/>
    <property type="molecule type" value="Genomic_DNA"/>
</dbReference>
<organism evidence="2">
    <name type="scientific">uncultured Thermomicrobiales bacterium</name>
    <dbReference type="NCBI Taxonomy" id="1645740"/>
    <lineage>
        <taxon>Bacteria</taxon>
        <taxon>Pseudomonadati</taxon>
        <taxon>Thermomicrobiota</taxon>
        <taxon>Thermomicrobia</taxon>
        <taxon>Thermomicrobiales</taxon>
        <taxon>environmental samples</taxon>
    </lineage>
</organism>
<reference evidence="2" key="1">
    <citation type="submission" date="2020-02" db="EMBL/GenBank/DDBJ databases">
        <authorList>
            <person name="Meier V. D."/>
        </authorList>
    </citation>
    <scope>NUCLEOTIDE SEQUENCE</scope>
    <source>
        <strain evidence="2">AVDCRST_MAG73</strain>
    </source>
</reference>
<sequence>MAESSSLSVSRLASPGGKAAESDAGERVLSWSSTSTIRSAAG</sequence>
<name>A0A6J4ULM7_9BACT</name>
<proteinExistence type="predicted"/>
<evidence type="ECO:0000256" key="1">
    <source>
        <dbReference type="SAM" id="MobiDB-lite"/>
    </source>
</evidence>
<feature type="region of interest" description="Disordered" evidence="1">
    <location>
        <begin position="1"/>
        <end position="42"/>
    </location>
</feature>
<protein>
    <submittedName>
        <fullName evidence="2">Uncharacterized protein</fullName>
    </submittedName>
</protein>
<feature type="compositionally biased region" description="Low complexity" evidence="1">
    <location>
        <begin position="1"/>
        <end position="14"/>
    </location>
</feature>
<evidence type="ECO:0000313" key="2">
    <source>
        <dbReference type="EMBL" id="CAA9554003.1"/>
    </source>
</evidence>
<accession>A0A6J4ULM7</accession>
<feature type="compositionally biased region" description="Polar residues" evidence="1">
    <location>
        <begin position="30"/>
        <end position="42"/>
    </location>
</feature>
<dbReference type="AlphaFoldDB" id="A0A6J4ULM7"/>
<gene>
    <name evidence="2" type="ORF">AVDCRST_MAG73-3063</name>
</gene>